<dbReference type="EMBL" id="JAQQWI010000008">
    <property type="protein sequence ID" value="KAK8023228.1"/>
    <property type="molecule type" value="Genomic_DNA"/>
</dbReference>
<sequence length="158" mass="17875">MKTGAILKSWHLAGLISYGRDLRIITLVELLALVLDLACQVLFAADPIDSVVERRCQLDMDTPQLRVEHAILARYILAPAADEPTHRLPAVERPRDDAPELALARHKPDQLLRKVVEALYILMCGIAALHLVSSRSIGWSSENWWMMWRDEGKSVKCR</sequence>
<proteinExistence type="predicted"/>
<organism evidence="1 2">
    <name type="scientific">Apiospora marii</name>
    <dbReference type="NCBI Taxonomy" id="335849"/>
    <lineage>
        <taxon>Eukaryota</taxon>
        <taxon>Fungi</taxon>
        <taxon>Dikarya</taxon>
        <taxon>Ascomycota</taxon>
        <taxon>Pezizomycotina</taxon>
        <taxon>Sordariomycetes</taxon>
        <taxon>Xylariomycetidae</taxon>
        <taxon>Amphisphaeriales</taxon>
        <taxon>Apiosporaceae</taxon>
        <taxon>Apiospora</taxon>
    </lineage>
</organism>
<comment type="caution">
    <text evidence="1">The sequence shown here is derived from an EMBL/GenBank/DDBJ whole genome shotgun (WGS) entry which is preliminary data.</text>
</comment>
<accession>A0ABR1RZN9</accession>
<dbReference type="Proteomes" id="UP001396898">
    <property type="component" value="Unassembled WGS sequence"/>
</dbReference>
<name>A0ABR1RZN9_9PEZI</name>
<protein>
    <submittedName>
        <fullName evidence="1">Uncharacterized protein</fullName>
    </submittedName>
</protein>
<reference evidence="1 2" key="1">
    <citation type="submission" date="2023-01" db="EMBL/GenBank/DDBJ databases">
        <title>Analysis of 21 Apiospora genomes using comparative genomics revels a genus with tremendous synthesis potential of carbohydrate active enzymes and secondary metabolites.</title>
        <authorList>
            <person name="Sorensen T."/>
        </authorList>
    </citation>
    <scope>NUCLEOTIDE SEQUENCE [LARGE SCALE GENOMIC DNA]</scope>
    <source>
        <strain evidence="1 2">CBS 20057</strain>
    </source>
</reference>
<evidence type="ECO:0000313" key="1">
    <source>
        <dbReference type="EMBL" id="KAK8023228.1"/>
    </source>
</evidence>
<keyword evidence="2" id="KW-1185">Reference proteome</keyword>
<evidence type="ECO:0000313" key="2">
    <source>
        <dbReference type="Proteomes" id="UP001396898"/>
    </source>
</evidence>
<gene>
    <name evidence="1" type="ORF">PG991_006467</name>
</gene>